<dbReference type="PANTHER" id="PTHR43214">
    <property type="entry name" value="TWO-COMPONENT RESPONSE REGULATOR"/>
    <property type="match status" value="1"/>
</dbReference>
<dbReference type="PROSITE" id="PS50043">
    <property type="entry name" value="HTH_LUXR_2"/>
    <property type="match status" value="1"/>
</dbReference>
<dbReference type="SMART" id="SM00448">
    <property type="entry name" value="REC"/>
    <property type="match status" value="1"/>
</dbReference>
<reference evidence="6 7" key="1">
    <citation type="submission" date="2023-02" db="EMBL/GenBank/DDBJ databases">
        <title>Genome sequence of Mucilaginibacter jinjuensis strain KACC 16571.</title>
        <authorList>
            <person name="Kim S."/>
            <person name="Heo J."/>
            <person name="Kwon S.-W."/>
        </authorList>
    </citation>
    <scope>NUCLEOTIDE SEQUENCE [LARGE SCALE GENOMIC DNA]</scope>
    <source>
        <strain evidence="6 7">KACC 16571</strain>
    </source>
</reference>
<keyword evidence="2" id="KW-0238">DNA-binding</keyword>
<keyword evidence="1 3" id="KW-0597">Phosphoprotein</keyword>
<dbReference type="InterPro" id="IPR016032">
    <property type="entry name" value="Sig_transdc_resp-reg_C-effctor"/>
</dbReference>
<evidence type="ECO:0000313" key="6">
    <source>
        <dbReference type="EMBL" id="WCT14416.1"/>
    </source>
</evidence>
<organism evidence="6 7">
    <name type="scientific">Mucilaginibacter jinjuensis</name>
    <dbReference type="NCBI Taxonomy" id="1176721"/>
    <lineage>
        <taxon>Bacteria</taxon>
        <taxon>Pseudomonadati</taxon>
        <taxon>Bacteroidota</taxon>
        <taxon>Sphingobacteriia</taxon>
        <taxon>Sphingobacteriales</taxon>
        <taxon>Sphingobacteriaceae</taxon>
        <taxon>Mucilaginibacter</taxon>
    </lineage>
</organism>
<evidence type="ECO:0000259" key="4">
    <source>
        <dbReference type="PROSITE" id="PS50043"/>
    </source>
</evidence>
<dbReference type="PRINTS" id="PR00038">
    <property type="entry name" value="HTHLUXR"/>
</dbReference>
<dbReference type="RefSeq" id="WP_273632915.1">
    <property type="nucleotide sequence ID" value="NZ_CP117167.1"/>
</dbReference>
<evidence type="ECO:0000256" key="2">
    <source>
        <dbReference type="ARBA" id="ARBA00023125"/>
    </source>
</evidence>
<dbReference type="Proteomes" id="UP001216139">
    <property type="component" value="Chromosome"/>
</dbReference>
<sequence length="222" mass="25400">MAEQINIIIAEDQHLLRQTLTSMLDEVDDFQVSYDVSDGKSLLAFLKDAPTLPYILLLDISLPDINGLELCPIITRDFPHVRIIVVSIHQQESLIARMITLGASAYLNKNVDFDLLVQAIRAVYAHKFFMDDHVIKILQNSQRHLINEKKKNNQIDIDLSIREIEVLTLICREMNSMEIADRLFISARTVDGHRNRMLLKTKSKNVAGLVMFAIKHNLVELI</sequence>
<keyword evidence="7" id="KW-1185">Reference proteome</keyword>
<dbReference type="InterPro" id="IPR039420">
    <property type="entry name" value="WalR-like"/>
</dbReference>
<dbReference type="PROSITE" id="PS50110">
    <property type="entry name" value="RESPONSE_REGULATORY"/>
    <property type="match status" value="1"/>
</dbReference>
<accession>A0ABY7TD81</accession>
<name>A0ABY7TD81_9SPHI</name>
<dbReference type="Gene3D" id="3.40.50.2300">
    <property type="match status" value="1"/>
</dbReference>
<evidence type="ECO:0000259" key="5">
    <source>
        <dbReference type="PROSITE" id="PS50110"/>
    </source>
</evidence>
<protein>
    <submittedName>
        <fullName evidence="6">Response regulator transcription factor</fullName>
    </submittedName>
</protein>
<dbReference type="SUPFAM" id="SSF52172">
    <property type="entry name" value="CheY-like"/>
    <property type="match status" value="1"/>
</dbReference>
<dbReference type="InterPro" id="IPR000792">
    <property type="entry name" value="Tscrpt_reg_LuxR_C"/>
</dbReference>
<feature type="domain" description="Response regulatory" evidence="5">
    <location>
        <begin position="6"/>
        <end position="124"/>
    </location>
</feature>
<dbReference type="EMBL" id="CP117167">
    <property type="protein sequence ID" value="WCT14416.1"/>
    <property type="molecule type" value="Genomic_DNA"/>
</dbReference>
<dbReference type="CDD" id="cd17535">
    <property type="entry name" value="REC_NarL-like"/>
    <property type="match status" value="1"/>
</dbReference>
<gene>
    <name evidence="6" type="ORF">PQO05_10780</name>
</gene>
<dbReference type="InterPro" id="IPR001789">
    <property type="entry name" value="Sig_transdc_resp-reg_receiver"/>
</dbReference>
<dbReference type="PANTHER" id="PTHR43214:SF43">
    <property type="entry name" value="TWO-COMPONENT RESPONSE REGULATOR"/>
    <property type="match status" value="1"/>
</dbReference>
<feature type="domain" description="HTH luxR-type" evidence="4">
    <location>
        <begin position="152"/>
        <end position="217"/>
    </location>
</feature>
<dbReference type="InterPro" id="IPR058245">
    <property type="entry name" value="NreC/VraR/RcsB-like_REC"/>
</dbReference>
<feature type="modified residue" description="4-aspartylphosphate" evidence="3">
    <location>
        <position position="59"/>
    </location>
</feature>
<dbReference type="Pfam" id="PF00196">
    <property type="entry name" value="GerE"/>
    <property type="match status" value="1"/>
</dbReference>
<dbReference type="CDD" id="cd06170">
    <property type="entry name" value="LuxR_C_like"/>
    <property type="match status" value="1"/>
</dbReference>
<dbReference type="InterPro" id="IPR011006">
    <property type="entry name" value="CheY-like_superfamily"/>
</dbReference>
<evidence type="ECO:0000313" key="7">
    <source>
        <dbReference type="Proteomes" id="UP001216139"/>
    </source>
</evidence>
<proteinExistence type="predicted"/>
<dbReference type="Pfam" id="PF00072">
    <property type="entry name" value="Response_reg"/>
    <property type="match status" value="1"/>
</dbReference>
<evidence type="ECO:0000256" key="3">
    <source>
        <dbReference type="PROSITE-ProRule" id="PRU00169"/>
    </source>
</evidence>
<evidence type="ECO:0000256" key="1">
    <source>
        <dbReference type="ARBA" id="ARBA00022553"/>
    </source>
</evidence>
<dbReference type="SMART" id="SM00421">
    <property type="entry name" value="HTH_LUXR"/>
    <property type="match status" value="1"/>
</dbReference>
<dbReference type="SUPFAM" id="SSF46894">
    <property type="entry name" value="C-terminal effector domain of the bipartite response regulators"/>
    <property type="match status" value="1"/>
</dbReference>